<name>A0ACD0P1A2_9BASI</name>
<gene>
    <name evidence="1" type="ORF">IE53DRAFT_39524</name>
</gene>
<dbReference type="Proteomes" id="UP000245626">
    <property type="component" value="Unassembled WGS sequence"/>
</dbReference>
<dbReference type="EMBL" id="KZ819822">
    <property type="protein sequence ID" value="PWN51714.1"/>
    <property type="molecule type" value="Genomic_DNA"/>
</dbReference>
<sequence length="513" mass="56408">MTPDSPTREAYAKDSDSLEEKGSNDLGIATLDGNAADAKDASGEPLIFIDPKAEGKLRRKIDRMILPAVSLLYLFTFIDRANIGNARIAGLEKDLHLRGYDYNILLSSFYISYVVFEIPSTMLCKIVGPKKWIPFMTFVFGLLSVCTAFITSLGSGIAVRFLLGAAEAGMLPSIAFYLSRFYKKDELAFRLAMYIVMAPGAGAFGGLLASGILKIHNIGTLKTWENIFFVEGIITIGLAFLGYFFMCDGIESAPWLSEEERAMAIARVKSEMVGQTELVDKAKFRSVWNGMTSFTTIMCAIMFLLDNITVQGIAFFLPTVVKTLFPGRSTIHLQLLTVPSNLVGAVGVILFSYASFKFKNRSIFIFIASLFMTCGYAIFLGTNKSGANFAGCFIAGFGAFCMGPLMSSYAAINTNNDSERAGAIGMVVMFGNLGGLIATWSYLPQHAPRYIPGNALNTATSATISVLSLVVLLWQIRENRRRDRIDPKQVLEGKTKEEIQILGNRHPSFRFRY</sequence>
<reference evidence="1 2" key="1">
    <citation type="journal article" date="2018" name="Mol. Biol. Evol.">
        <title>Broad Genomic Sampling Reveals a Smut Pathogenic Ancestry of the Fungal Clade Ustilaginomycotina.</title>
        <authorList>
            <person name="Kijpornyongpan T."/>
            <person name="Mondo S.J."/>
            <person name="Barry K."/>
            <person name="Sandor L."/>
            <person name="Lee J."/>
            <person name="Lipzen A."/>
            <person name="Pangilinan J."/>
            <person name="LaButti K."/>
            <person name="Hainaut M."/>
            <person name="Henrissat B."/>
            <person name="Grigoriev I.V."/>
            <person name="Spatafora J.W."/>
            <person name="Aime M.C."/>
        </authorList>
    </citation>
    <scope>NUCLEOTIDE SEQUENCE [LARGE SCALE GENOMIC DNA]</scope>
    <source>
        <strain evidence="1 2">SA 807</strain>
    </source>
</reference>
<keyword evidence="2" id="KW-1185">Reference proteome</keyword>
<organism evidence="1 2">
    <name type="scientific">Violaceomyces palustris</name>
    <dbReference type="NCBI Taxonomy" id="1673888"/>
    <lineage>
        <taxon>Eukaryota</taxon>
        <taxon>Fungi</taxon>
        <taxon>Dikarya</taxon>
        <taxon>Basidiomycota</taxon>
        <taxon>Ustilaginomycotina</taxon>
        <taxon>Ustilaginomycetes</taxon>
        <taxon>Violaceomycetales</taxon>
        <taxon>Violaceomycetaceae</taxon>
        <taxon>Violaceomyces</taxon>
    </lineage>
</organism>
<evidence type="ECO:0000313" key="2">
    <source>
        <dbReference type="Proteomes" id="UP000245626"/>
    </source>
</evidence>
<protein>
    <submittedName>
        <fullName evidence="1">MFS general substrate transporter</fullName>
    </submittedName>
</protein>
<evidence type="ECO:0000313" key="1">
    <source>
        <dbReference type="EMBL" id="PWN51714.1"/>
    </source>
</evidence>
<accession>A0ACD0P1A2</accession>
<proteinExistence type="predicted"/>